<evidence type="ECO:0000256" key="6">
    <source>
        <dbReference type="SAM" id="MobiDB-lite"/>
    </source>
</evidence>
<protein>
    <recommendedName>
        <fullName evidence="8">Rhodopsin domain-containing protein</fullName>
    </recommendedName>
</protein>
<accession>A0ABR0ERB0</accession>
<feature type="domain" description="Rhodopsin" evidence="8">
    <location>
        <begin position="51"/>
        <end position="233"/>
    </location>
</feature>
<comment type="similarity">
    <text evidence="5">Belongs to the SAT4 family.</text>
</comment>
<feature type="transmembrane region" description="Helical" evidence="7">
    <location>
        <begin position="186"/>
        <end position="207"/>
    </location>
</feature>
<evidence type="ECO:0000256" key="7">
    <source>
        <dbReference type="SAM" id="Phobius"/>
    </source>
</evidence>
<sequence>MASSDAGSGGNATGMPDFQLPPGPLPTGDRGPAINAVQWLMIILASSAVIMRFTARRMSAAGIWWDDWMILATLITSLGMYFLNLVAVQTGLGQHIWNVKDHGQNYLRSLFALEVLYPTALALNKLGVLLMYQRLFGIERKLTIAVKVVAAIVIAWWIGVEVATLLQCQPIDKFWNYQKEGHCLNIIALFEGSAIPNVIIDVIILLLPQPILWKLRMSMSNKIALCGIFLLGAL</sequence>
<evidence type="ECO:0000256" key="1">
    <source>
        <dbReference type="ARBA" id="ARBA00004141"/>
    </source>
</evidence>
<dbReference type="Pfam" id="PF20684">
    <property type="entry name" value="Fung_rhodopsin"/>
    <property type="match status" value="1"/>
</dbReference>
<evidence type="ECO:0000256" key="3">
    <source>
        <dbReference type="ARBA" id="ARBA00022989"/>
    </source>
</evidence>
<comment type="subcellular location">
    <subcellularLocation>
        <location evidence="1">Membrane</location>
        <topology evidence="1">Multi-pass membrane protein</topology>
    </subcellularLocation>
</comment>
<dbReference type="Proteomes" id="UP001305779">
    <property type="component" value="Unassembled WGS sequence"/>
</dbReference>
<reference evidence="9 10" key="1">
    <citation type="journal article" date="2023" name="G3 (Bethesda)">
        <title>A chromosome-level genome assembly of Zasmidium syzygii isolated from banana leaves.</title>
        <authorList>
            <person name="van Westerhoven A.C."/>
            <person name="Mehrabi R."/>
            <person name="Talebi R."/>
            <person name="Steentjes M.B.F."/>
            <person name="Corcolon B."/>
            <person name="Chong P.A."/>
            <person name="Kema G.H.J."/>
            <person name="Seidl M.F."/>
        </authorList>
    </citation>
    <scope>NUCLEOTIDE SEQUENCE [LARGE SCALE GENOMIC DNA]</scope>
    <source>
        <strain evidence="9 10">P124</strain>
    </source>
</reference>
<evidence type="ECO:0000313" key="9">
    <source>
        <dbReference type="EMBL" id="KAK4504020.1"/>
    </source>
</evidence>
<dbReference type="PANTHER" id="PTHR33048">
    <property type="entry name" value="PTH11-LIKE INTEGRAL MEMBRANE PROTEIN (AFU_ORTHOLOGUE AFUA_5G11245)"/>
    <property type="match status" value="1"/>
</dbReference>
<evidence type="ECO:0000256" key="2">
    <source>
        <dbReference type="ARBA" id="ARBA00022692"/>
    </source>
</evidence>
<evidence type="ECO:0000256" key="4">
    <source>
        <dbReference type="ARBA" id="ARBA00023136"/>
    </source>
</evidence>
<organism evidence="9 10">
    <name type="scientific">Zasmidium cellare</name>
    <name type="common">Wine cellar mold</name>
    <name type="synonym">Racodium cellare</name>
    <dbReference type="NCBI Taxonomy" id="395010"/>
    <lineage>
        <taxon>Eukaryota</taxon>
        <taxon>Fungi</taxon>
        <taxon>Dikarya</taxon>
        <taxon>Ascomycota</taxon>
        <taxon>Pezizomycotina</taxon>
        <taxon>Dothideomycetes</taxon>
        <taxon>Dothideomycetidae</taxon>
        <taxon>Mycosphaerellales</taxon>
        <taxon>Mycosphaerellaceae</taxon>
        <taxon>Zasmidium</taxon>
    </lineage>
</organism>
<proteinExistence type="inferred from homology"/>
<feature type="transmembrane region" description="Helical" evidence="7">
    <location>
        <begin position="36"/>
        <end position="55"/>
    </location>
</feature>
<dbReference type="EMBL" id="JAXOVC010000003">
    <property type="protein sequence ID" value="KAK4504020.1"/>
    <property type="molecule type" value="Genomic_DNA"/>
</dbReference>
<evidence type="ECO:0000313" key="10">
    <source>
        <dbReference type="Proteomes" id="UP001305779"/>
    </source>
</evidence>
<keyword evidence="4 7" id="KW-0472">Membrane</keyword>
<keyword evidence="3 7" id="KW-1133">Transmembrane helix</keyword>
<gene>
    <name evidence="9" type="ORF">PRZ48_004935</name>
</gene>
<evidence type="ECO:0000256" key="5">
    <source>
        <dbReference type="ARBA" id="ARBA00038359"/>
    </source>
</evidence>
<dbReference type="InterPro" id="IPR049326">
    <property type="entry name" value="Rhodopsin_dom_fungi"/>
</dbReference>
<feature type="region of interest" description="Disordered" evidence="6">
    <location>
        <begin position="1"/>
        <end position="22"/>
    </location>
</feature>
<dbReference type="PANTHER" id="PTHR33048:SF47">
    <property type="entry name" value="INTEGRAL MEMBRANE PROTEIN-RELATED"/>
    <property type="match status" value="1"/>
</dbReference>
<keyword evidence="10" id="KW-1185">Reference proteome</keyword>
<comment type="caution">
    <text evidence="9">The sequence shown here is derived from an EMBL/GenBank/DDBJ whole genome shotgun (WGS) entry which is preliminary data.</text>
</comment>
<keyword evidence="2 7" id="KW-0812">Transmembrane</keyword>
<evidence type="ECO:0000259" key="8">
    <source>
        <dbReference type="Pfam" id="PF20684"/>
    </source>
</evidence>
<feature type="transmembrane region" description="Helical" evidence="7">
    <location>
        <begin position="67"/>
        <end position="90"/>
    </location>
</feature>
<feature type="transmembrane region" description="Helical" evidence="7">
    <location>
        <begin position="110"/>
        <end position="132"/>
    </location>
</feature>
<dbReference type="InterPro" id="IPR052337">
    <property type="entry name" value="SAT4-like"/>
</dbReference>
<name>A0ABR0ERB0_ZASCE</name>
<feature type="transmembrane region" description="Helical" evidence="7">
    <location>
        <begin position="144"/>
        <end position="166"/>
    </location>
</feature>